<evidence type="ECO:0000313" key="2">
    <source>
        <dbReference type="Proteomes" id="UP000182584"/>
    </source>
</evidence>
<gene>
    <name evidence="1" type="ORF">SAMN04487884_102142</name>
</gene>
<reference evidence="1 2" key="1">
    <citation type="submission" date="2016-10" db="EMBL/GenBank/DDBJ databases">
        <authorList>
            <person name="de Groot N.N."/>
        </authorList>
    </citation>
    <scope>NUCLEOTIDE SEQUENCE [LARGE SCALE GENOMIC DNA]</scope>
    <source>
        <strain evidence="1 2">AR40</strain>
    </source>
</reference>
<dbReference type="EMBL" id="FOGJ01000002">
    <property type="protein sequence ID" value="SER13373.1"/>
    <property type="molecule type" value="Genomic_DNA"/>
</dbReference>
<dbReference type="Proteomes" id="UP000182584">
    <property type="component" value="Unassembled WGS sequence"/>
</dbReference>
<evidence type="ECO:0000313" key="1">
    <source>
        <dbReference type="EMBL" id="SER13373.1"/>
    </source>
</evidence>
<accession>A0A1H9LR78</accession>
<sequence>MKRKKKITKEKLLEIMGQKIYLMTINGKILKTKDYAFIMADTKENADEYLQQLNDQKYLIDEPKFRPELGIKEFDVPDISILNSLFDYNFSGFLIAIHNFVVPAKCLYECREDVINRIADIYKNGGCLYAPIDSEGLEVSASEGSTFVSFPLFTSKNKLKEKYSNGIAEYTLYKWTAHLPWDANIFSIDGEIVYGCEIKQAILIAWGDALVDHEGLTQLFISKRLHAYYPDYKEEYAARYKEVPIFFLTRDAVARFAQSYISDNEFEYKDKRIYKAFEISNISQGCEYLLIKDDESMHLCHIDDLMSMGKYIDNPKRYKFYKEQFRPAAIDEWETTLYRERFREKELKRQKRIQEKKIEDLYTKKFAPSAMTVPTDCALADRINELLEFLIKKKMTH</sequence>
<organism evidence="1 2">
    <name type="scientific">Butyrivibrio fibrisolvens</name>
    <dbReference type="NCBI Taxonomy" id="831"/>
    <lineage>
        <taxon>Bacteria</taxon>
        <taxon>Bacillati</taxon>
        <taxon>Bacillota</taxon>
        <taxon>Clostridia</taxon>
        <taxon>Lachnospirales</taxon>
        <taxon>Lachnospiraceae</taxon>
        <taxon>Butyrivibrio</taxon>
    </lineage>
</organism>
<proteinExistence type="predicted"/>
<dbReference type="RefSeq" id="WP_074754041.1">
    <property type="nucleotide sequence ID" value="NZ_FOGJ01000002.1"/>
</dbReference>
<dbReference type="AlphaFoldDB" id="A0A1H9LR78"/>
<name>A0A1H9LR78_BUTFI</name>
<protein>
    <submittedName>
        <fullName evidence="1">Uncharacterized protein</fullName>
    </submittedName>
</protein>
<dbReference type="OrthoDB" id="10007732at2"/>